<gene>
    <name evidence="1" type="ORF">A11Q_963</name>
</gene>
<dbReference type="STRING" id="1184267.A11Q_963"/>
<organism evidence="1 2">
    <name type="scientific">Pseudobdellovibrio exovorus JSS</name>
    <dbReference type="NCBI Taxonomy" id="1184267"/>
    <lineage>
        <taxon>Bacteria</taxon>
        <taxon>Pseudomonadati</taxon>
        <taxon>Bdellovibrionota</taxon>
        <taxon>Bdellovibrionia</taxon>
        <taxon>Bdellovibrionales</taxon>
        <taxon>Pseudobdellovibrionaceae</taxon>
        <taxon>Pseudobdellovibrio</taxon>
    </lineage>
</organism>
<dbReference type="OrthoDB" id="5289434at2"/>
<dbReference type="Gene3D" id="1.25.40.10">
    <property type="entry name" value="Tetratricopeptide repeat domain"/>
    <property type="match status" value="1"/>
</dbReference>
<keyword evidence="2" id="KW-1185">Reference proteome</keyword>
<evidence type="ECO:0000313" key="1">
    <source>
        <dbReference type="EMBL" id="AGH95179.1"/>
    </source>
</evidence>
<dbReference type="AlphaFoldDB" id="M4VPW3"/>
<dbReference type="Proteomes" id="UP000012040">
    <property type="component" value="Chromosome"/>
</dbReference>
<dbReference type="InterPro" id="IPR011990">
    <property type="entry name" value="TPR-like_helical_dom_sf"/>
</dbReference>
<dbReference type="eggNOG" id="ENOG50309TD">
    <property type="taxonomic scope" value="Bacteria"/>
</dbReference>
<dbReference type="PATRIC" id="fig|1184267.3.peg.978"/>
<protein>
    <submittedName>
        <fullName evidence="1">Uncharacterized protein</fullName>
    </submittedName>
</protein>
<proteinExistence type="predicted"/>
<reference evidence="1 2" key="1">
    <citation type="journal article" date="2013" name="ISME J.">
        <title>By their genes ye shall know them: genomic signatures of predatory bacteria.</title>
        <authorList>
            <person name="Pasternak Z."/>
            <person name="Pietrokovski S."/>
            <person name="Rotem O."/>
            <person name="Gophna U."/>
            <person name="Lurie-Weinberger M.N."/>
            <person name="Jurkevitch E."/>
        </authorList>
    </citation>
    <scope>NUCLEOTIDE SEQUENCE [LARGE SCALE GENOMIC DNA]</scope>
    <source>
        <strain evidence="1 2">JSS</strain>
    </source>
</reference>
<dbReference type="KEGG" id="bex:A11Q_963"/>
<accession>M4VPW3</accession>
<evidence type="ECO:0000313" key="2">
    <source>
        <dbReference type="Proteomes" id="UP000012040"/>
    </source>
</evidence>
<dbReference type="EMBL" id="CP003537">
    <property type="protein sequence ID" value="AGH95179.1"/>
    <property type="molecule type" value="Genomic_DNA"/>
</dbReference>
<name>M4VPW3_9BACT</name>
<dbReference type="RefSeq" id="WP_015469669.1">
    <property type="nucleotide sequence ID" value="NC_020813.1"/>
</dbReference>
<dbReference type="HOGENOM" id="CLU_793791_0_0_7"/>
<sequence>MAGNNSLELEINSLFQEGNTLETICAEIIAKYEKSDVISPSEAESISHFLITAGRPDLLFKFYLKCLYKDSIGDFPWGSFKEAYDQFEPSLPTSLLDIIETALDDKKNYENASKSPSLVNLIPSISAYLDSKRQQFDSERLATKTKLISQLNHNRLYQLREQEEQTLQQLIRMFPLDTEVKLLHQAHLEKKADEILSRVRSPRSNKYSRHLVEKHSPETEDFISQIREHISTLSDKLQTEAPEQLYNLTILALQFELYDLSLELIDKAPKSFASEWLKAEILFESSRFLDLLKHLESIEKDMTSTPESTYGSIYLRAQAYYGLGQKEIAIQLLESLSAKVPSYRSTEALIHEWRNS</sequence>